<comment type="caution">
    <text evidence="1">The sequence shown here is derived from an EMBL/GenBank/DDBJ whole genome shotgun (WGS) entry which is preliminary data.</text>
</comment>
<evidence type="ECO:0000313" key="2">
    <source>
        <dbReference type="Proteomes" id="UP001153076"/>
    </source>
</evidence>
<keyword evidence="2" id="KW-1185">Reference proteome</keyword>
<proteinExistence type="predicted"/>
<reference evidence="1" key="1">
    <citation type="submission" date="2022-04" db="EMBL/GenBank/DDBJ databases">
        <title>Carnegiea gigantea Genome sequencing and assembly v2.</title>
        <authorList>
            <person name="Copetti D."/>
            <person name="Sanderson M.J."/>
            <person name="Burquez A."/>
            <person name="Wojciechowski M.F."/>
        </authorList>
    </citation>
    <scope>NUCLEOTIDE SEQUENCE</scope>
    <source>
        <strain evidence="1">SGP5-SGP5p</strain>
        <tissue evidence="1">Aerial part</tissue>
    </source>
</reference>
<accession>A0A9Q1GGI7</accession>
<organism evidence="1 2">
    <name type="scientific">Carnegiea gigantea</name>
    <dbReference type="NCBI Taxonomy" id="171969"/>
    <lineage>
        <taxon>Eukaryota</taxon>
        <taxon>Viridiplantae</taxon>
        <taxon>Streptophyta</taxon>
        <taxon>Embryophyta</taxon>
        <taxon>Tracheophyta</taxon>
        <taxon>Spermatophyta</taxon>
        <taxon>Magnoliopsida</taxon>
        <taxon>eudicotyledons</taxon>
        <taxon>Gunneridae</taxon>
        <taxon>Pentapetalae</taxon>
        <taxon>Caryophyllales</taxon>
        <taxon>Cactineae</taxon>
        <taxon>Cactaceae</taxon>
        <taxon>Cactoideae</taxon>
        <taxon>Echinocereeae</taxon>
        <taxon>Carnegiea</taxon>
    </lineage>
</organism>
<dbReference type="EMBL" id="JAKOGI010003513">
    <property type="protein sequence ID" value="KAJ8420352.1"/>
    <property type="molecule type" value="Genomic_DNA"/>
</dbReference>
<gene>
    <name evidence="1" type="ORF">Cgig2_004353</name>
</gene>
<dbReference type="Proteomes" id="UP001153076">
    <property type="component" value="Unassembled WGS sequence"/>
</dbReference>
<protein>
    <submittedName>
        <fullName evidence="1">Uncharacterized protein</fullName>
    </submittedName>
</protein>
<name>A0A9Q1GGI7_9CARY</name>
<sequence>MGLLAMEGLHFNMAKHVNIDLIIDVQAPCKALIKLESSKGHCFNATALKMVSTERRGQEIYPTEEEFNPSLHMLLTRRRNWGFSFKFQGPLQQDGIFGVFSVSQFPYHFETNVWRSFCELLGPLTNTLHHGAGEVHISLYDLERIGFIEQLRIHAELCAFDKGELAAFIPFWLSRFVLSHGKEVIRPETFAMAAFMASGQ</sequence>
<dbReference type="AlphaFoldDB" id="A0A9Q1GGI7"/>
<evidence type="ECO:0000313" key="1">
    <source>
        <dbReference type="EMBL" id="KAJ8420352.1"/>
    </source>
</evidence>